<keyword evidence="2" id="KW-0472">Membrane</keyword>
<evidence type="ECO:0000313" key="4">
    <source>
        <dbReference type="Proteomes" id="UP001327093"/>
    </source>
</evidence>
<accession>A0ABU6ACU2</accession>
<comment type="caution">
    <text evidence="3">The sequence shown here is derived from an EMBL/GenBank/DDBJ whole genome shotgun (WGS) entry which is preliminary data.</text>
</comment>
<keyword evidence="2" id="KW-1133">Transmembrane helix</keyword>
<dbReference type="EMBL" id="JAWLNX010000012">
    <property type="protein sequence ID" value="MEB3369298.1"/>
    <property type="molecule type" value="Genomic_DNA"/>
</dbReference>
<keyword evidence="4" id="KW-1185">Reference proteome</keyword>
<evidence type="ECO:0000313" key="3">
    <source>
        <dbReference type="EMBL" id="MEB3369298.1"/>
    </source>
</evidence>
<organism evidence="3 4">
    <name type="scientific">Saccharopolyspora mangrovi</name>
    <dbReference type="NCBI Taxonomy" id="3082379"/>
    <lineage>
        <taxon>Bacteria</taxon>
        <taxon>Bacillati</taxon>
        <taxon>Actinomycetota</taxon>
        <taxon>Actinomycetes</taxon>
        <taxon>Pseudonocardiales</taxon>
        <taxon>Pseudonocardiaceae</taxon>
        <taxon>Saccharopolyspora</taxon>
    </lineage>
</organism>
<reference evidence="3 4" key="1">
    <citation type="submission" date="2023-10" db="EMBL/GenBank/DDBJ databases">
        <title>Saccharopolyspora sp. nov., isolated from mangrove soil.</title>
        <authorList>
            <person name="Lu Y."/>
            <person name="Liu W."/>
        </authorList>
    </citation>
    <scope>NUCLEOTIDE SEQUENCE [LARGE SCALE GENOMIC DNA]</scope>
    <source>
        <strain evidence="3 4">S2-29</strain>
    </source>
</reference>
<feature type="transmembrane region" description="Helical" evidence="2">
    <location>
        <begin position="62"/>
        <end position="87"/>
    </location>
</feature>
<feature type="compositionally biased region" description="Low complexity" evidence="1">
    <location>
        <begin position="29"/>
        <end position="38"/>
    </location>
</feature>
<protein>
    <submittedName>
        <fullName evidence="3">Uncharacterized protein</fullName>
    </submittedName>
</protein>
<dbReference type="Proteomes" id="UP001327093">
    <property type="component" value="Unassembled WGS sequence"/>
</dbReference>
<proteinExistence type="predicted"/>
<gene>
    <name evidence="3" type="ORF">R4I43_17955</name>
</gene>
<feature type="compositionally biased region" description="Gly residues" evidence="1">
    <location>
        <begin position="17"/>
        <end position="28"/>
    </location>
</feature>
<evidence type="ECO:0000256" key="2">
    <source>
        <dbReference type="SAM" id="Phobius"/>
    </source>
</evidence>
<feature type="region of interest" description="Disordered" evidence="1">
    <location>
        <begin position="1"/>
        <end position="40"/>
    </location>
</feature>
<name>A0ABU6ACU2_9PSEU</name>
<sequence>MTYPPQPDPHGAQSGPYPGGWHTGGRPGPQGYQYPQQGSDAFWRQVANNQQPPPPRKKRTGLIIGLAIGGALLLVGGIIAVSLAVIASNRVEAGDCMALIDERGGRMAAADCGTPDSDYEVVDVQEGRGLNGCGDDYVNYSDGTTYCVVLDVKAGDCLTPFQQDESVLPLKIECSKSEDQVTKVVGGQDPESACGEDEGYYVFSRKTVCFGDVQGI</sequence>
<keyword evidence="2" id="KW-0812">Transmembrane</keyword>
<evidence type="ECO:0000256" key="1">
    <source>
        <dbReference type="SAM" id="MobiDB-lite"/>
    </source>
</evidence>
<dbReference type="RefSeq" id="WP_324266790.1">
    <property type="nucleotide sequence ID" value="NZ_JAWLNX010000012.1"/>
</dbReference>